<comment type="caution">
    <text evidence="2">The sequence shown here is derived from an EMBL/GenBank/DDBJ whole genome shotgun (WGS) entry which is preliminary data.</text>
</comment>
<dbReference type="AlphaFoldDB" id="A0A839U1E0"/>
<feature type="signal peptide" evidence="1">
    <location>
        <begin position="1"/>
        <end position="25"/>
    </location>
</feature>
<evidence type="ECO:0000256" key="1">
    <source>
        <dbReference type="SAM" id="SignalP"/>
    </source>
</evidence>
<sequence>MMFNWLKIAAGTAAAVVYITCAAQAADALASKEYKILLTPSLFDKQPATVANQFLADLKAQLKTVNFDRSVDGKFTEDETRTVRFYDSPGTCHLNASGYMLRTRGDDAASEITLKFRSSSQSTAATTDVSGSVSGAKTKLEDDIVPPFKETFSHSTTEPLAATKKLNSLDDVTGLFPAIKSLNLPKKDTLSLVGKLDITELTYTGVDSDLGAKDADFSLTLWYVGTAAKPAIAELSFKVKSDGGVFSAKVTDRSKLIFDTMRGMTQWVSSSSTTKTQWVYQYQPGFCSSVKLL</sequence>
<gene>
    <name evidence="2" type="ORF">FHS21_000297</name>
</gene>
<name>A0A839U1E0_9HYPH</name>
<protein>
    <recommendedName>
        <fullName evidence="4">DUF2092 domain-containing protein</fullName>
    </recommendedName>
</protein>
<dbReference type="Proteomes" id="UP000554520">
    <property type="component" value="Unassembled WGS sequence"/>
</dbReference>
<dbReference type="RefSeq" id="WP_112530863.1">
    <property type="nucleotide sequence ID" value="NZ_JACHXN010000001.1"/>
</dbReference>
<reference evidence="2 3" key="1">
    <citation type="submission" date="2020-08" db="EMBL/GenBank/DDBJ databases">
        <title>Genomic Encyclopedia of Type Strains, Phase III (KMG-III): the genomes of soil and plant-associated and newly described type strains.</title>
        <authorList>
            <person name="Whitman W."/>
        </authorList>
    </citation>
    <scope>NUCLEOTIDE SEQUENCE [LARGE SCALE GENOMIC DNA]</scope>
    <source>
        <strain evidence="2 3">CECT 7015</strain>
    </source>
</reference>
<dbReference type="EMBL" id="JACHXN010000001">
    <property type="protein sequence ID" value="MBB3143914.1"/>
    <property type="molecule type" value="Genomic_DNA"/>
</dbReference>
<feature type="chain" id="PRO_5032724984" description="DUF2092 domain-containing protein" evidence="1">
    <location>
        <begin position="26"/>
        <end position="293"/>
    </location>
</feature>
<evidence type="ECO:0000313" key="3">
    <source>
        <dbReference type="Proteomes" id="UP000554520"/>
    </source>
</evidence>
<evidence type="ECO:0008006" key="4">
    <source>
        <dbReference type="Google" id="ProtNLM"/>
    </source>
</evidence>
<organism evidence="2 3">
    <name type="scientific">Phyllobacterium trifolii</name>
    <dbReference type="NCBI Taxonomy" id="300193"/>
    <lineage>
        <taxon>Bacteria</taxon>
        <taxon>Pseudomonadati</taxon>
        <taxon>Pseudomonadota</taxon>
        <taxon>Alphaproteobacteria</taxon>
        <taxon>Hyphomicrobiales</taxon>
        <taxon>Phyllobacteriaceae</taxon>
        <taxon>Phyllobacterium</taxon>
    </lineage>
</organism>
<accession>A0A839U1E0</accession>
<keyword evidence="1" id="KW-0732">Signal</keyword>
<evidence type="ECO:0000313" key="2">
    <source>
        <dbReference type="EMBL" id="MBB3143914.1"/>
    </source>
</evidence>
<keyword evidence="3" id="KW-1185">Reference proteome</keyword>
<proteinExistence type="predicted"/>